<organism evidence="1 2">
    <name type="scientific">Vibrio proteolyticus NBRC 13287</name>
    <dbReference type="NCBI Taxonomy" id="1219065"/>
    <lineage>
        <taxon>Bacteria</taxon>
        <taxon>Pseudomonadati</taxon>
        <taxon>Pseudomonadota</taxon>
        <taxon>Gammaproteobacteria</taxon>
        <taxon>Vibrionales</taxon>
        <taxon>Vibrionaceae</taxon>
        <taxon>Vibrio</taxon>
    </lineage>
</organism>
<gene>
    <name evidence="1" type="ORF">VPR01S_06_01230</name>
</gene>
<proteinExistence type="predicted"/>
<dbReference type="AlphaFoldDB" id="U2ZHE0"/>
<reference evidence="1 2" key="1">
    <citation type="submission" date="2013-09" db="EMBL/GenBank/DDBJ databases">
        <title>Whole genome shotgun sequence of Vibrio proteolyticus NBRC 13287.</title>
        <authorList>
            <person name="Isaki S."/>
            <person name="Hosoyama A."/>
            <person name="Numata M."/>
            <person name="Hashimoto M."/>
            <person name="Hosoyama Y."/>
            <person name="Tsuchikane K."/>
            <person name="Noguchi M."/>
            <person name="Hirakata S."/>
            <person name="Ichikawa N."/>
            <person name="Ohji S."/>
            <person name="Yamazoe A."/>
            <person name="Fujita N."/>
        </authorList>
    </citation>
    <scope>NUCLEOTIDE SEQUENCE [LARGE SCALE GENOMIC DNA]</scope>
    <source>
        <strain evidence="1 2">NBRC 13287</strain>
    </source>
</reference>
<sequence length="75" mass="8300">MILDSPSMTTSDNERLRHEYELYARRKQELAIKARLTSNDVIDVDVTSLVDSFKVKAQLEAATTTGQSGGVKSGR</sequence>
<evidence type="ECO:0000313" key="2">
    <source>
        <dbReference type="Proteomes" id="UP000016570"/>
    </source>
</evidence>
<dbReference type="Proteomes" id="UP000016570">
    <property type="component" value="Unassembled WGS sequence"/>
</dbReference>
<accession>U2ZHE0</accession>
<dbReference type="STRING" id="1219065.VPR01S_06_01230"/>
<comment type="caution">
    <text evidence="1">The sequence shown here is derived from an EMBL/GenBank/DDBJ whole genome shotgun (WGS) entry which is preliminary data.</text>
</comment>
<protein>
    <submittedName>
        <fullName evidence="1">Uncharacterized protein</fullName>
    </submittedName>
</protein>
<name>U2ZHE0_VIBPR</name>
<dbReference type="EMBL" id="BATJ01000006">
    <property type="protein sequence ID" value="GAD67106.1"/>
    <property type="molecule type" value="Genomic_DNA"/>
</dbReference>
<keyword evidence="2" id="KW-1185">Reference proteome</keyword>
<evidence type="ECO:0000313" key="1">
    <source>
        <dbReference type="EMBL" id="GAD67106.1"/>
    </source>
</evidence>